<keyword evidence="3" id="KW-1185">Reference proteome</keyword>
<sequence>MALDARPRALLPGALNSPKGLQDAGTYSSVRLRELIEQQESPRKEHTRLVAPLLILFTFQRQDVIGPTCELTSSGLRWV</sequence>
<name>A0A091D7S1_FUKDA</name>
<evidence type="ECO:0000256" key="1">
    <source>
        <dbReference type="SAM" id="MobiDB-lite"/>
    </source>
</evidence>
<organism evidence="2 3">
    <name type="scientific">Fukomys damarensis</name>
    <name type="common">Damaraland mole rat</name>
    <name type="synonym">Cryptomys damarensis</name>
    <dbReference type="NCBI Taxonomy" id="885580"/>
    <lineage>
        <taxon>Eukaryota</taxon>
        <taxon>Metazoa</taxon>
        <taxon>Chordata</taxon>
        <taxon>Craniata</taxon>
        <taxon>Vertebrata</taxon>
        <taxon>Euteleostomi</taxon>
        <taxon>Mammalia</taxon>
        <taxon>Eutheria</taxon>
        <taxon>Euarchontoglires</taxon>
        <taxon>Glires</taxon>
        <taxon>Rodentia</taxon>
        <taxon>Hystricomorpha</taxon>
        <taxon>Bathyergidae</taxon>
        <taxon>Fukomys</taxon>
    </lineage>
</organism>
<accession>A0A091D7S1</accession>
<reference evidence="2 3" key="1">
    <citation type="submission" date="2013-11" db="EMBL/GenBank/DDBJ databases">
        <title>The Damaraland mole rat (Fukomys damarensis) genome and evolution of African mole rats.</title>
        <authorList>
            <person name="Gladyshev V.N."/>
            <person name="Fang X."/>
        </authorList>
    </citation>
    <scope>NUCLEOTIDE SEQUENCE [LARGE SCALE GENOMIC DNA]</scope>
    <source>
        <tissue evidence="2">Liver</tissue>
    </source>
</reference>
<gene>
    <name evidence="2" type="ORF">H920_19795</name>
</gene>
<evidence type="ECO:0000313" key="3">
    <source>
        <dbReference type="Proteomes" id="UP000028990"/>
    </source>
</evidence>
<dbReference type="AlphaFoldDB" id="A0A091D7S1"/>
<proteinExistence type="predicted"/>
<protein>
    <submittedName>
        <fullName evidence="2">Uncharacterized protein</fullName>
    </submittedName>
</protein>
<feature type="region of interest" description="Disordered" evidence="1">
    <location>
        <begin position="1"/>
        <end position="22"/>
    </location>
</feature>
<dbReference type="Proteomes" id="UP000028990">
    <property type="component" value="Unassembled WGS sequence"/>
</dbReference>
<evidence type="ECO:0000313" key="2">
    <source>
        <dbReference type="EMBL" id="KFO18891.1"/>
    </source>
</evidence>
<dbReference type="EMBL" id="KN125302">
    <property type="protein sequence ID" value="KFO18891.1"/>
    <property type="molecule type" value="Genomic_DNA"/>
</dbReference>